<proteinExistence type="predicted"/>
<dbReference type="EMBL" id="QAID01000046">
    <property type="protein sequence ID" value="MDN4581354.1"/>
    <property type="molecule type" value="Genomic_DNA"/>
</dbReference>
<comment type="caution">
    <text evidence="1">The sequence shown here is derived from an EMBL/GenBank/DDBJ whole genome shotgun (WGS) entry which is preliminary data.</text>
</comment>
<protein>
    <recommendedName>
        <fullName evidence="5">Phage protein</fullName>
    </recommendedName>
</protein>
<evidence type="ECO:0000313" key="2">
    <source>
        <dbReference type="EMBL" id="MDN4581354.1"/>
    </source>
</evidence>
<accession>A0AAW7MGK6</accession>
<dbReference type="Proteomes" id="UP001172791">
    <property type="component" value="Unassembled WGS sequence"/>
</dbReference>
<dbReference type="AlphaFoldDB" id="A0AAW7MGK6"/>
<name>A0AAW7MGK6_9BURK</name>
<organism evidence="1 4">
    <name type="scientific">Pandoraea cepalis</name>
    <dbReference type="NCBI Taxonomy" id="2508294"/>
    <lineage>
        <taxon>Bacteria</taxon>
        <taxon>Pseudomonadati</taxon>
        <taxon>Pseudomonadota</taxon>
        <taxon>Betaproteobacteria</taxon>
        <taxon>Burkholderiales</taxon>
        <taxon>Burkholderiaceae</taxon>
        <taxon>Pandoraea</taxon>
    </lineage>
</organism>
<keyword evidence="3" id="KW-1185">Reference proteome</keyword>
<evidence type="ECO:0000313" key="4">
    <source>
        <dbReference type="Proteomes" id="UP001172791"/>
    </source>
</evidence>
<evidence type="ECO:0000313" key="1">
    <source>
        <dbReference type="EMBL" id="MDN4571900.1"/>
    </source>
</evidence>
<reference evidence="1" key="1">
    <citation type="submission" date="2018-04" db="EMBL/GenBank/DDBJ databases">
        <authorList>
            <person name="Jy Z."/>
        </authorList>
    </citation>
    <scope>NUCLEOTIDE SEQUENCE</scope>
    <source>
        <strain evidence="2">AS13</strain>
        <strain evidence="1">LA18</strain>
    </source>
</reference>
<sequence length="76" mass="8713">MVKLLVQATQNDPGALVGRVREQVHNFNVCDSRKDAARCARLFHRQGYWVEIYDHETQELLSGPLDPDVPFPTYTV</sequence>
<evidence type="ECO:0008006" key="5">
    <source>
        <dbReference type="Google" id="ProtNLM"/>
    </source>
</evidence>
<dbReference type="RefSeq" id="WP_301233244.1">
    <property type="nucleotide sequence ID" value="NZ_QAIC01000022.1"/>
</dbReference>
<gene>
    <name evidence="1" type="ORF">DBA34_01270</name>
    <name evidence="2" type="ORF">DBB29_24895</name>
</gene>
<dbReference type="EMBL" id="QAIC01000022">
    <property type="protein sequence ID" value="MDN4571900.1"/>
    <property type="molecule type" value="Genomic_DNA"/>
</dbReference>
<evidence type="ECO:0000313" key="3">
    <source>
        <dbReference type="Proteomes" id="UP001172788"/>
    </source>
</evidence>
<dbReference type="Proteomes" id="UP001172788">
    <property type="component" value="Unassembled WGS sequence"/>
</dbReference>